<dbReference type="Proteomes" id="UP001220395">
    <property type="component" value="Chromosome"/>
</dbReference>
<name>A0ABY7TQQ2_9SPHN</name>
<organism evidence="2 3">
    <name type="scientific">Sphingomonas naphthae</name>
    <dbReference type="NCBI Taxonomy" id="1813468"/>
    <lineage>
        <taxon>Bacteria</taxon>
        <taxon>Pseudomonadati</taxon>
        <taxon>Pseudomonadota</taxon>
        <taxon>Alphaproteobacteria</taxon>
        <taxon>Sphingomonadales</taxon>
        <taxon>Sphingomonadaceae</taxon>
        <taxon>Sphingomonas</taxon>
    </lineage>
</organism>
<protein>
    <submittedName>
        <fullName evidence="2">Nuclear transport factor 2 family protein</fullName>
    </submittedName>
</protein>
<sequence>MTIDQFLAREAIRDTMARYNHAGDRLKVDDYVACFAPDGIMETRHDDPAFAFRYEGREAIRDWMSRWLERTRTSGVHGASFVRHHLTTCQIDLTGADTARARTYWIAWTDIGADHAGLYIDSFRKVGAAWLIAHRLVREDWRSPDSLFGAAVRNSR</sequence>
<accession>A0ABY7TQQ2</accession>
<evidence type="ECO:0000259" key="1">
    <source>
        <dbReference type="Pfam" id="PF13577"/>
    </source>
</evidence>
<reference evidence="2 3" key="1">
    <citation type="submission" date="2023-02" db="EMBL/GenBank/DDBJ databases">
        <title>Genome sequence of Sphingomonas naphthae.</title>
        <authorList>
            <person name="Kim S."/>
            <person name="Heo J."/>
            <person name="Kwon S.-W."/>
        </authorList>
    </citation>
    <scope>NUCLEOTIDE SEQUENCE [LARGE SCALE GENOMIC DNA]</scope>
    <source>
        <strain evidence="2 3">KACC 18716</strain>
    </source>
</reference>
<proteinExistence type="predicted"/>
<dbReference type="EMBL" id="CP117411">
    <property type="protein sequence ID" value="WCT75270.1"/>
    <property type="molecule type" value="Genomic_DNA"/>
</dbReference>
<dbReference type="InterPro" id="IPR032710">
    <property type="entry name" value="NTF2-like_dom_sf"/>
</dbReference>
<feature type="domain" description="SnoaL-like" evidence="1">
    <location>
        <begin position="7"/>
        <end position="135"/>
    </location>
</feature>
<gene>
    <name evidence="2" type="ORF">PQ455_08640</name>
</gene>
<dbReference type="RefSeq" id="WP_273690986.1">
    <property type="nucleotide sequence ID" value="NZ_CP117411.1"/>
</dbReference>
<keyword evidence="3" id="KW-1185">Reference proteome</keyword>
<dbReference type="Pfam" id="PF13577">
    <property type="entry name" value="SnoaL_4"/>
    <property type="match status" value="1"/>
</dbReference>
<dbReference type="InterPro" id="IPR037401">
    <property type="entry name" value="SnoaL-like"/>
</dbReference>
<evidence type="ECO:0000313" key="2">
    <source>
        <dbReference type="EMBL" id="WCT75270.1"/>
    </source>
</evidence>
<dbReference type="SUPFAM" id="SSF54427">
    <property type="entry name" value="NTF2-like"/>
    <property type="match status" value="1"/>
</dbReference>
<dbReference type="Gene3D" id="3.10.450.50">
    <property type="match status" value="1"/>
</dbReference>
<evidence type="ECO:0000313" key="3">
    <source>
        <dbReference type="Proteomes" id="UP001220395"/>
    </source>
</evidence>